<comment type="catalytic activity">
    <reaction evidence="1 13">
        <text>4 hydroquinone + O2 = 4 benzosemiquinone + 2 H2O</text>
        <dbReference type="Rhea" id="RHEA:11276"/>
        <dbReference type="ChEBI" id="CHEBI:15377"/>
        <dbReference type="ChEBI" id="CHEBI:15379"/>
        <dbReference type="ChEBI" id="CHEBI:17594"/>
        <dbReference type="ChEBI" id="CHEBI:17977"/>
        <dbReference type="EC" id="1.10.3.2"/>
    </reaction>
</comment>
<keyword evidence="11 13" id="KW-0186">Copper</keyword>
<evidence type="ECO:0000256" key="9">
    <source>
        <dbReference type="ARBA" id="ARBA00022737"/>
    </source>
</evidence>
<dbReference type="CDD" id="cd13849">
    <property type="entry name" value="CuRO_1_LCC_plant"/>
    <property type="match status" value="1"/>
</dbReference>
<dbReference type="Pfam" id="PF00394">
    <property type="entry name" value="Cu-oxidase"/>
    <property type="match status" value="1"/>
</dbReference>
<keyword evidence="10 13" id="KW-0560">Oxidoreductase</keyword>
<dbReference type="Pfam" id="PF07732">
    <property type="entry name" value="Cu-oxidase_3"/>
    <property type="match status" value="1"/>
</dbReference>
<evidence type="ECO:0000256" key="4">
    <source>
        <dbReference type="ARBA" id="ARBA00010609"/>
    </source>
</evidence>
<organism evidence="18 19">
    <name type="scientific">Setaria viridis</name>
    <name type="common">Green bristlegrass</name>
    <name type="synonym">Setaria italica subsp. viridis</name>
    <dbReference type="NCBI Taxonomy" id="4556"/>
    <lineage>
        <taxon>Eukaryota</taxon>
        <taxon>Viridiplantae</taxon>
        <taxon>Streptophyta</taxon>
        <taxon>Embryophyta</taxon>
        <taxon>Tracheophyta</taxon>
        <taxon>Spermatophyta</taxon>
        <taxon>Magnoliopsida</taxon>
        <taxon>Liliopsida</taxon>
        <taxon>Poales</taxon>
        <taxon>Poaceae</taxon>
        <taxon>PACMAD clade</taxon>
        <taxon>Panicoideae</taxon>
        <taxon>Panicodae</taxon>
        <taxon>Paniceae</taxon>
        <taxon>Cenchrinae</taxon>
        <taxon>Setaria</taxon>
    </lineage>
</organism>
<dbReference type="SUPFAM" id="SSF49503">
    <property type="entry name" value="Cupredoxins"/>
    <property type="match status" value="3"/>
</dbReference>
<feature type="chain" id="PRO_5021042888" description="Laccase" evidence="13">
    <location>
        <begin position="31"/>
        <end position="628"/>
    </location>
</feature>
<evidence type="ECO:0000256" key="1">
    <source>
        <dbReference type="ARBA" id="ARBA00000349"/>
    </source>
</evidence>
<dbReference type="EC" id="1.10.3.2" evidence="5 13"/>
<dbReference type="InterPro" id="IPR034289">
    <property type="entry name" value="CuRO_3_LCC"/>
</dbReference>
<dbReference type="PROSITE" id="PS00080">
    <property type="entry name" value="MULTICOPPER_OXIDASE2"/>
    <property type="match status" value="1"/>
</dbReference>
<comment type="cofactor">
    <cofactor evidence="13">
        <name>Cu cation</name>
        <dbReference type="ChEBI" id="CHEBI:23378"/>
    </cofactor>
    <text evidence="13">Binds 4 Cu cations per monomer.</text>
</comment>
<dbReference type="InterPro" id="IPR008972">
    <property type="entry name" value="Cupredoxin"/>
</dbReference>
<dbReference type="InterPro" id="IPR001117">
    <property type="entry name" value="Cu-oxidase_2nd"/>
</dbReference>
<evidence type="ECO:0000256" key="11">
    <source>
        <dbReference type="ARBA" id="ARBA00023008"/>
    </source>
</evidence>
<feature type="domain" description="Plastocyanin-like" evidence="16">
    <location>
        <begin position="446"/>
        <end position="584"/>
    </location>
</feature>
<dbReference type="Proteomes" id="UP000298652">
    <property type="component" value="Chromosome 8"/>
</dbReference>
<feature type="signal peptide" evidence="13">
    <location>
        <begin position="1"/>
        <end position="30"/>
    </location>
</feature>
<keyword evidence="6 13" id="KW-0052">Apoplast</keyword>
<evidence type="ECO:0000256" key="12">
    <source>
        <dbReference type="ARBA" id="ARBA00023185"/>
    </source>
</evidence>
<feature type="domain" description="Plastocyanin-like" evidence="15">
    <location>
        <begin position="166"/>
        <end position="317"/>
    </location>
</feature>
<feature type="domain" description="Plastocyanin-like" evidence="17">
    <location>
        <begin position="41"/>
        <end position="152"/>
    </location>
</feature>
<dbReference type="GO" id="GO:0005507">
    <property type="term" value="F:copper ion binding"/>
    <property type="evidence" value="ECO:0007669"/>
    <property type="project" value="InterPro"/>
</dbReference>
<dbReference type="InterPro" id="IPR011707">
    <property type="entry name" value="Cu-oxidase-like_N"/>
</dbReference>
<protein>
    <recommendedName>
        <fullName evidence="5 13">Laccase</fullName>
        <ecNumber evidence="5 13">1.10.3.2</ecNumber>
    </recommendedName>
    <alternativeName>
        <fullName evidence="13">Benzenediol:oxygen oxidoreductase</fullName>
    </alternativeName>
    <alternativeName>
        <fullName evidence="13">Diphenol oxidase</fullName>
    </alternativeName>
    <alternativeName>
        <fullName evidence="13">Urishiol oxidase</fullName>
    </alternativeName>
</protein>
<accession>A0A4U6TM61</accession>
<dbReference type="EMBL" id="CM016559">
    <property type="protein sequence ID" value="TKW02073.1"/>
    <property type="molecule type" value="Genomic_DNA"/>
</dbReference>
<dbReference type="InterPro" id="IPR011706">
    <property type="entry name" value="Cu-oxidase_C"/>
</dbReference>
<dbReference type="PANTHER" id="PTHR11709:SF356">
    <property type="entry name" value="LACCASE"/>
    <property type="match status" value="1"/>
</dbReference>
<dbReference type="AlphaFoldDB" id="A0A4U6TM61"/>
<evidence type="ECO:0000256" key="3">
    <source>
        <dbReference type="ARBA" id="ARBA00004271"/>
    </source>
</evidence>
<dbReference type="GO" id="GO:0048046">
    <property type="term" value="C:apoplast"/>
    <property type="evidence" value="ECO:0007669"/>
    <property type="project" value="UniProtKB-SubCell"/>
</dbReference>
<dbReference type="CDD" id="cd13897">
    <property type="entry name" value="CuRO_3_LCC_plant"/>
    <property type="match status" value="1"/>
</dbReference>
<sequence length="628" mass="68682">MQTMERRSFPALVAATVILFLSATAQPAAGAIVEHTFIVGQMNMTHLCKEMLVAVVNGQLPGPVIEVTEGDTVVVHVVNKSPYNITIHWHGVKQQLNCWADGVPMITQCPIGPNNNLTYTFNVTGQEGTLWWHAHVAYLRGTLHGAIIIRPRHGVSSYPFPEPHREIPIVLGEWWQMDLLKASMDIKDSTADDDPSAATINGKLGDLYNCSGVKEDGFALDVEPGKTYLLRIINAALFYEYYIRIAGHKFTVVAADANYVSPLTTDLLAVAPGQTLDALVVANAAPGRYYMVASPNQPPKPDFQHPTFTTRGIVQYTNENHSNGGSSGPGAEGPLSRNLPVVAPEMPDEHDTMTSYYFHGKLTALHPSRSLPVPARVDEHLLIALGLGSVCKKRGQSCKRGESEETLTLATMNNISFELPAATAAGPLLEAHYYNTGSLDMLRELPDRPPRMYNFTDPSFIPSGPREASLEATSKATIVRRFRHGTVVEVVFQSTAMWQSDSNPMHLHGHDMFVLAQGLGNYNAATDVAKYNLVDPPVRNTVLVPRLGWVAVRFVANNPGAWFVHCHFSFHLSMGMAAVFVVEDGPTVNTSLPPPPADFLTCYRKNNPVADEFDIRSTKSEIPDVTGA</sequence>
<evidence type="ECO:0000256" key="14">
    <source>
        <dbReference type="SAM" id="MobiDB-lite"/>
    </source>
</evidence>
<dbReference type="Gramene" id="TKW02073">
    <property type="protein sequence ID" value="TKW02073"/>
    <property type="gene ID" value="SEVIR_8G221000v2"/>
</dbReference>
<comment type="subcellular location">
    <subcellularLocation>
        <location evidence="3 13">Secreted</location>
        <location evidence="3 13">Extracellular space</location>
        <location evidence="3 13">Apoplast</location>
    </subcellularLocation>
</comment>
<evidence type="ECO:0000256" key="6">
    <source>
        <dbReference type="ARBA" id="ARBA00022523"/>
    </source>
</evidence>
<keyword evidence="13" id="KW-0732">Signal</keyword>
<evidence type="ECO:0000256" key="13">
    <source>
        <dbReference type="RuleBase" id="RU361119"/>
    </source>
</evidence>
<name>A0A4U6TM61_SETVI</name>
<evidence type="ECO:0000259" key="15">
    <source>
        <dbReference type="Pfam" id="PF00394"/>
    </source>
</evidence>
<evidence type="ECO:0000256" key="7">
    <source>
        <dbReference type="ARBA" id="ARBA00022525"/>
    </source>
</evidence>
<dbReference type="OMA" id="QYTNENH"/>
<keyword evidence="9 13" id="KW-0677">Repeat</keyword>
<keyword evidence="12 13" id="KW-0439">Lignin degradation</keyword>
<dbReference type="PROSITE" id="PS00079">
    <property type="entry name" value="MULTICOPPER_OXIDASE1"/>
    <property type="match status" value="1"/>
</dbReference>
<evidence type="ECO:0000256" key="10">
    <source>
        <dbReference type="ARBA" id="ARBA00023002"/>
    </source>
</evidence>
<dbReference type="Gene3D" id="2.60.40.420">
    <property type="entry name" value="Cupredoxins - blue copper proteins"/>
    <property type="match status" value="3"/>
</dbReference>
<dbReference type="InterPro" id="IPR002355">
    <property type="entry name" value="Cu_oxidase_Cu_BS"/>
</dbReference>
<dbReference type="CDD" id="cd13875">
    <property type="entry name" value="CuRO_2_LCC_plant"/>
    <property type="match status" value="1"/>
</dbReference>
<evidence type="ECO:0000259" key="17">
    <source>
        <dbReference type="Pfam" id="PF07732"/>
    </source>
</evidence>
<dbReference type="InterPro" id="IPR034288">
    <property type="entry name" value="CuRO_1_LCC"/>
</dbReference>
<gene>
    <name evidence="18" type="ORF">SEVIR_8G221000v2</name>
</gene>
<dbReference type="InterPro" id="IPR045087">
    <property type="entry name" value="Cu-oxidase_fam"/>
</dbReference>
<comment type="function">
    <text evidence="2 13">Lignin degradation and detoxification of lignin-derived products.</text>
</comment>
<dbReference type="Pfam" id="PF07731">
    <property type="entry name" value="Cu-oxidase_2"/>
    <property type="match status" value="1"/>
</dbReference>
<reference evidence="18" key="1">
    <citation type="submission" date="2019-03" db="EMBL/GenBank/DDBJ databases">
        <title>WGS assembly of Setaria viridis.</title>
        <authorList>
            <person name="Huang P."/>
            <person name="Jenkins J."/>
            <person name="Grimwood J."/>
            <person name="Barry K."/>
            <person name="Healey A."/>
            <person name="Mamidi S."/>
            <person name="Sreedasyam A."/>
            <person name="Shu S."/>
            <person name="Feldman M."/>
            <person name="Wu J."/>
            <person name="Yu Y."/>
            <person name="Chen C."/>
            <person name="Johnson J."/>
            <person name="Rokhsar D."/>
            <person name="Baxter I."/>
            <person name="Schmutz J."/>
            <person name="Brutnell T."/>
            <person name="Kellogg E."/>
        </authorList>
    </citation>
    <scope>NUCLEOTIDE SEQUENCE [LARGE SCALE GENOMIC DNA]</scope>
</reference>
<evidence type="ECO:0000256" key="2">
    <source>
        <dbReference type="ARBA" id="ARBA00002075"/>
    </source>
</evidence>
<dbReference type="InterPro" id="IPR034285">
    <property type="entry name" value="CuRO_2_LCC"/>
</dbReference>
<dbReference type="GO" id="GO:0052716">
    <property type="term" value="F:hydroquinone:oxygen oxidoreductase activity"/>
    <property type="evidence" value="ECO:0007669"/>
    <property type="project" value="UniProtKB-EC"/>
</dbReference>
<evidence type="ECO:0000259" key="16">
    <source>
        <dbReference type="Pfam" id="PF07731"/>
    </source>
</evidence>
<dbReference type="NCBIfam" id="TIGR03389">
    <property type="entry name" value="laccase"/>
    <property type="match status" value="1"/>
</dbReference>
<dbReference type="PANTHER" id="PTHR11709">
    <property type="entry name" value="MULTI-COPPER OXIDASE"/>
    <property type="match status" value="1"/>
</dbReference>
<evidence type="ECO:0000256" key="8">
    <source>
        <dbReference type="ARBA" id="ARBA00022723"/>
    </source>
</evidence>
<evidence type="ECO:0000256" key="5">
    <source>
        <dbReference type="ARBA" id="ARBA00012297"/>
    </source>
</evidence>
<dbReference type="InterPro" id="IPR033138">
    <property type="entry name" value="Cu_oxidase_CS"/>
</dbReference>
<comment type="similarity">
    <text evidence="4 13">Belongs to the multicopper oxidase family.</text>
</comment>
<keyword evidence="8 13" id="KW-0479">Metal-binding</keyword>
<dbReference type="InterPro" id="IPR017761">
    <property type="entry name" value="Laccase"/>
</dbReference>
<evidence type="ECO:0000313" key="18">
    <source>
        <dbReference type="EMBL" id="TKW02073.1"/>
    </source>
</evidence>
<dbReference type="GO" id="GO:0046274">
    <property type="term" value="P:lignin catabolic process"/>
    <property type="evidence" value="ECO:0007669"/>
    <property type="project" value="UniProtKB-KW"/>
</dbReference>
<feature type="region of interest" description="Disordered" evidence="14">
    <location>
        <begin position="317"/>
        <end position="336"/>
    </location>
</feature>
<keyword evidence="19" id="KW-1185">Reference proteome</keyword>
<evidence type="ECO:0000313" key="19">
    <source>
        <dbReference type="Proteomes" id="UP000298652"/>
    </source>
</evidence>
<keyword evidence="7 13" id="KW-0964">Secreted</keyword>
<proteinExistence type="inferred from homology"/>